<organism evidence="1 2">
    <name type="scientific">Persea americana</name>
    <name type="common">Avocado</name>
    <dbReference type="NCBI Taxonomy" id="3435"/>
    <lineage>
        <taxon>Eukaryota</taxon>
        <taxon>Viridiplantae</taxon>
        <taxon>Streptophyta</taxon>
        <taxon>Embryophyta</taxon>
        <taxon>Tracheophyta</taxon>
        <taxon>Spermatophyta</taxon>
        <taxon>Magnoliopsida</taxon>
        <taxon>Magnoliidae</taxon>
        <taxon>Laurales</taxon>
        <taxon>Lauraceae</taxon>
        <taxon>Persea</taxon>
    </lineage>
</organism>
<accession>A0ACC2KAR9</accession>
<gene>
    <name evidence="1" type="ORF">MRB53_014337</name>
</gene>
<evidence type="ECO:0000313" key="1">
    <source>
        <dbReference type="EMBL" id="KAJ8618151.1"/>
    </source>
</evidence>
<keyword evidence="2" id="KW-1185">Reference proteome</keyword>
<dbReference type="Proteomes" id="UP001234297">
    <property type="component" value="Chromosome 4"/>
</dbReference>
<sequence length="93" mass="9694">MAVEAALIIMVMTEMAVVGEAVEVGITTKAMTGHLLGTLGLATKSATEPGTLLLTVTIGWTTQFCRDGKSCKLPFKLSSAVSSSPLELDHSDI</sequence>
<comment type="caution">
    <text evidence="1">The sequence shown here is derived from an EMBL/GenBank/DDBJ whole genome shotgun (WGS) entry which is preliminary data.</text>
</comment>
<reference evidence="1 2" key="1">
    <citation type="journal article" date="2022" name="Hortic Res">
        <title>A haplotype resolved chromosomal level avocado genome allows analysis of novel avocado genes.</title>
        <authorList>
            <person name="Nath O."/>
            <person name="Fletcher S.J."/>
            <person name="Hayward A."/>
            <person name="Shaw L.M."/>
            <person name="Masouleh A.K."/>
            <person name="Furtado A."/>
            <person name="Henry R.J."/>
            <person name="Mitter N."/>
        </authorList>
    </citation>
    <scope>NUCLEOTIDE SEQUENCE [LARGE SCALE GENOMIC DNA]</scope>
    <source>
        <strain evidence="2">cv. Hass</strain>
    </source>
</reference>
<protein>
    <submittedName>
        <fullName evidence="1">Uncharacterized protein</fullName>
    </submittedName>
</protein>
<proteinExistence type="predicted"/>
<name>A0ACC2KAR9_PERAE</name>
<dbReference type="EMBL" id="CM056812">
    <property type="protein sequence ID" value="KAJ8618151.1"/>
    <property type="molecule type" value="Genomic_DNA"/>
</dbReference>
<evidence type="ECO:0000313" key="2">
    <source>
        <dbReference type="Proteomes" id="UP001234297"/>
    </source>
</evidence>